<dbReference type="AlphaFoldDB" id="A0A8X6P637"/>
<name>A0A8X6P637_NEPPI</name>
<evidence type="ECO:0000313" key="1">
    <source>
        <dbReference type="EMBL" id="GFT52585.1"/>
    </source>
</evidence>
<comment type="caution">
    <text evidence="1">The sequence shown here is derived from an EMBL/GenBank/DDBJ whole genome shotgun (WGS) entry which is preliminary data.</text>
</comment>
<keyword evidence="2" id="KW-1185">Reference proteome</keyword>
<accession>A0A8X6P637</accession>
<sequence length="89" mass="10011">MRSLMDSGTGLDPIPIHLASSDKHSFATFRLVPIRLGPPPTKQRAVERFHRQLKRALMAHLPDSWPDALYLVVLGIWSSYKDNMVEASA</sequence>
<dbReference type="EMBL" id="BMAW01112462">
    <property type="protein sequence ID" value="GFT52585.1"/>
    <property type="molecule type" value="Genomic_DNA"/>
</dbReference>
<gene>
    <name evidence="1" type="ORF">NPIL_268221</name>
</gene>
<protein>
    <recommendedName>
        <fullName evidence="3">Integrase catalytic domain-containing protein</fullName>
    </recommendedName>
</protein>
<evidence type="ECO:0008006" key="3">
    <source>
        <dbReference type="Google" id="ProtNLM"/>
    </source>
</evidence>
<proteinExistence type="predicted"/>
<dbReference type="Proteomes" id="UP000887013">
    <property type="component" value="Unassembled WGS sequence"/>
</dbReference>
<reference evidence="1" key="1">
    <citation type="submission" date="2020-08" db="EMBL/GenBank/DDBJ databases">
        <title>Multicomponent nature underlies the extraordinary mechanical properties of spider dragline silk.</title>
        <authorList>
            <person name="Kono N."/>
            <person name="Nakamura H."/>
            <person name="Mori M."/>
            <person name="Yoshida Y."/>
            <person name="Ohtoshi R."/>
            <person name="Malay A.D."/>
            <person name="Moran D.A.P."/>
            <person name="Tomita M."/>
            <person name="Numata K."/>
            <person name="Arakawa K."/>
        </authorList>
    </citation>
    <scope>NUCLEOTIDE SEQUENCE</scope>
</reference>
<organism evidence="1 2">
    <name type="scientific">Nephila pilipes</name>
    <name type="common">Giant wood spider</name>
    <name type="synonym">Nephila maculata</name>
    <dbReference type="NCBI Taxonomy" id="299642"/>
    <lineage>
        <taxon>Eukaryota</taxon>
        <taxon>Metazoa</taxon>
        <taxon>Ecdysozoa</taxon>
        <taxon>Arthropoda</taxon>
        <taxon>Chelicerata</taxon>
        <taxon>Arachnida</taxon>
        <taxon>Araneae</taxon>
        <taxon>Araneomorphae</taxon>
        <taxon>Entelegynae</taxon>
        <taxon>Araneoidea</taxon>
        <taxon>Nephilidae</taxon>
        <taxon>Nephila</taxon>
    </lineage>
</organism>
<evidence type="ECO:0000313" key="2">
    <source>
        <dbReference type="Proteomes" id="UP000887013"/>
    </source>
</evidence>